<dbReference type="Proteomes" id="UP001497623">
    <property type="component" value="Unassembled WGS sequence"/>
</dbReference>
<organism evidence="2 3">
    <name type="scientific">Meganyctiphanes norvegica</name>
    <name type="common">Northern krill</name>
    <name type="synonym">Thysanopoda norvegica</name>
    <dbReference type="NCBI Taxonomy" id="48144"/>
    <lineage>
        <taxon>Eukaryota</taxon>
        <taxon>Metazoa</taxon>
        <taxon>Ecdysozoa</taxon>
        <taxon>Arthropoda</taxon>
        <taxon>Crustacea</taxon>
        <taxon>Multicrustacea</taxon>
        <taxon>Malacostraca</taxon>
        <taxon>Eumalacostraca</taxon>
        <taxon>Eucarida</taxon>
        <taxon>Euphausiacea</taxon>
        <taxon>Euphausiidae</taxon>
        <taxon>Meganyctiphanes</taxon>
    </lineage>
</organism>
<comment type="caution">
    <text evidence="2">The sequence shown here is derived from an EMBL/GenBank/DDBJ whole genome shotgun (WGS) entry which is preliminary data.</text>
</comment>
<evidence type="ECO:0000313" key="3">
    <source>
        <dbReference type="Proteomes" id="UP001497623"/>
    </source>
</evidence>
<feature type="region of interest" description="Disordered" evidence="1">
    <location>
        <begin position="205"/>
        <end position="226"/>
    </location>
</feature>
<proteinExistence type="predicted"/>
<reference evidence="2 3" key="1">
    <citation type="submission" date="2024-05" db="EMBL/GenBank/DDBJ databases">
        <authorList>
            <person name="Wallberg A."/>
        </authorList>
    </citation>
    <scope>NUCLEOTIDE SEQUENCE [LARGE SCALE GENOMIC DNA]</scope>
</reference>
<name>A0AAV2SN73_MEGNR</name>
<evidence type="ECO:0000256" key="1">
    <source>
        <dbReference type="SAM" id="MobiDB-lite"/>
    </source>
</evidence>
<evidence type="ECO:0000313" key="2">
    <source>
        <dbReference type="EMBL" id="CAL4215339.1"/>
    </source>
</evidence>
<accession>A0AAV2SN73</accession>
<protein>
    <submittedName>
        <fullName evidence="2">Uncharacterized protein</fullName>
    </submittedName>
</protein>
<keyword evidence="3" id="KW-1185">Reference proteome</keyword>
<sequence length="1062" mass="120340">MMDPRFMIKKEVIECSLPNRIDLFDPMDPTYTVNDVKVLVLARLVVKLKLGKFHDLPYDVRLSLKTSVGVFNTKYVKKWNRANEDPNRFCEGEKSWLNAPVWVDKIAKKYIADPIAFLTNIENSEGDKSKGVKTGKTSSNETANPLDLPELLEVNYDPSEDVRIQAGFKRDADGNWEGATNKKSKKFAEEDGRPNIKRMYIKSGRYRGRGKGGRRGRPAKSYESLSQHSQRRLSYILSRQHTLEELLGAAYHGAHKMYRNDVARKVRQIREILAGPVLKELPKPLPPIIPFTPNEIVNWVIDSGITKNCYTEVRLSCKAKDAHIFPHYNHVANAKIACYPKTIKVNQIVAEILLQSLLNHTAERCVLLNKEEIAKMKPVRGRLKLNLVLKWGYDSSSGTSEWRQRFLSDSMRDGSEADLFCVSLVPLSLRNPDAVIWSNPTPANPRFARPLSIQFGKEAPELAYEAQAKVEAQIRDLQPSYIVVDLDANTTDYDVAEDDNTNKVPKSYNSVPNSTSSCTYGVPFSIDSSGIPSSISSHNFAEVSTSYGGDRQGSKKSSGSSENRVEVEVYFLLQHTVVEPISNHGSFGTFREKNPNCHFCLGDHNIVNQFTVPIAPSSNIHKYVVSKNQVWQNSFDTLINLASFLPHESWAGRTDVTARIAQRKVDIYKAFKKELGLIVDKCKSGNVCNNDSMQIRKAFQSEEEFSRLTGVDREILHRFSVILTAISLDYEINTDAFGSYCRETADYFGQIYQWFELPSIVHKLLYHGKQMAEEFIIPIGMMSEEAQIARNRDSKTFIQRLGRKEITEQILMEMVKHMMVLGDPIMSTADLETRKTKQNWKFYKTNKKLVFDEDVQKLLLAPTQFDERKKLMRHRNQLYKKNRIEKEQKMEQKVQVELPALAIDVSNVQDLSLTSQPSTSKQIIINHAQVAQLDIKPGVTYEILTTPDPTSQISGLLGTRQQLDLSNKTIINRAIETQNQSNLTNMATYQDPGITFQNSGTTKLAYSFPAIVELSSQDGTSNLRNPLPQLVQYTPVTTVTTTPTTYNSVTGNFPIINFPYHQ</sequence>
<dbReference type="AlphaFoldDB" id="A0AAV2SN73"/>
<feature type="compositionally biased region" description="Basic residues" evidence="1">
    <location>
        <begin position="205"/>
        <end position="218"/>
    </location>
</feature>
<gene>
    <name evidence="2" type="ORF">MNOR_LOCUS38697</name>
</gene>
<dbReference type="EMBL" id="CAXKWB010090829">
    <property type="protein sequence ID" value="CAL4215339.1"/>
    <property type="molecule type" value="Genomic_DNA"/>
</dbReference>